<dbReference type="Gene3D" id="3.40.50.720">
    <property type="entry name" value="NAD(P)-binding Rossmann-like Domain"/>
    <property type="match status" value="1"/>
</dbReference>
<protein>
    <recommendedName>
        <fullName evidence="1">THIF-type NAD/FAD binding fold domain-containing protein</fullName>
    </recommendedName>
</protein>
<dbReference type="InterPro" id="IPR000594">
    <property type="entry name" value="ThiF_NAD_FAD-bd"/>
</dbReference>
<evidence type="ECO:0000313" key="2">
    <source>
        <dbReference type="EMBL" id="EHO68832.1"/>
    </source>
</evidence>
<dbReference type="PANTHER" id="PTHR43267">
    <property type="entry name" value="TRNA THREONYLCARBAMOYLADENOSINE DEHYDRATASE"/>
    <property type="match status" value="1"/>
</dbReference>
<name>H1Q3E6_9BACT</name>
<dbReference type="SUPFAM" id="SSF69572">
    <property type="entry name" value="Activating enzymes of the ubiquitin-like proteins"/>
    <property type="match status" value="1"/>
</dbReference>
<dbReference type="Proteomes" id="UP000016023">
    <property type="component" value="Unassembled WGS sequence"/>
</dbReference>
<dbReference type="GO" id="GO:0008641">
    <property type="term" value="F:ubiquitin-like modifier activating enzyme activity"/>
    <property type="evidence" value="ECO:0007669"/>
    <property type="project" value="InterPro"/>
</dbReference>
<dbReference type="GO" id="GO:0061503">
    <property type="term" value="F:tRNA threonylcarbamoyladenosine dehydratase"/>
    <property type="evidence" value="ECO:0007669"/>
    <property type="project" value="TreeGrafter"/>
</dbReference>
<dbReference type="eggNOG" id="COG1179">
    <property type="taxonomic scope" value="Bacteria"/>
</dbReference>
<evidence type="ECO:0000313" key="3">
    <source>
        <dbReference type="Proteomes" id="UP000016023"/>
    </source>
</evidence>
<dbReference type="AlphaFoldDB" id="H1Q3E6"/>
<evidence type="ECO:0000259" key="1">
    <source>
        <dbReference type="Pfam" id="PF00899"/>
    </source>
</evidence>
<dbReference type="InterPro" id="IPR045886">
    <property type="entry name" value="ThiF/MoeB/HesA"/>
</dbReference>
<dbReference type="Pfam" id="PF00899">
    <property type="entry name" value="ThiF"/>
    <property type="match status" value="1"/>
</dbReference>
<dbReference type="GO" id="GO:0061504">
    <property type="term" value="P:cyclic threonylcarbamoyladenosine biosynthetic process"/>
    <property type="evidence" value="ECO:0007669"/>
    <property type="project" value="TreeGrafter"/>
</dbReference>
<organism evidence="2 3">
    <name type="scientific">Prevotella micans F0438</name>
    <dbReference type="NCBI Taxonomy" id="883158"/>
    <lineage>
        <taxon>Bacteria</taxon>
        <taxon>Pseudomonadati</taxon>
        <taxon>Bacteroidota</taxon>
        <taxon>Bacteroidia</taxon>
        <taxon>Bacteroidales</taxon>
        <taxon>Prevotellaceae</taxon>
        <taxon>Prevotella</taxon>
    </lineage>
</organism>
<dbReference type="CDD" id="cd00755">
    <property type="entry name" value="YgdL_like"/>
    <property type="match status" value="1"/>
</dbReference>
<gene>
    <name evidence="2" type="ORF">HMPREF9140_01434</name>
</gene>
<reference evidence="2 3" key="1">
    <citation type="submission" date="2011-12" db="EMBL/GenBank/DDBJ databases">
        <title>The Genome Sequence of Prevotella micans F0438.</title>
        <authorList>
            <consortium name="The Broad Institute Genome Sequencing Platform"/>
            <person name="Earl A."/>
            <person name="Ward D."/>
            <person name="Feldgarden M."/>
            <person name="Gevers D."/>
            <person name="Izard J."/>
            <person name="Baranova O.V."/>
            <person name="Blanton J.M."/>
            <person name="Wade W.G."/>
            <person name="Dewhirst F.E."/>
            <person name="Young S.K."/>
            <person name="Zeng Q."/>
            <person name="Gargeya S."/>
            <person name="Fitzgerald M."/>
            <person name="Haas B."/>
            <person name="Abouelleil A."/>
            <person name="Alvarado L."/>
            <person name="Arachchi H.M."/>
            <person name="Berlin A."/>
            <person name="Chapman S.B."/>
            <person name="Gearin G."/>
            <person name="Goldberg J."/>
            <person name="Griggs A."/>
            <person name="Gujja S."/>
            <person name="Hansen M."/>
            <person name="Heiman D."/>
            <person name="Howarth C."/>
            <person name="Larimer J."/>
            <person name="Lui A."/>
            <person name="MacDonald P.J.P."/>
            <person name="McCowen C."/>
            <person name="Montmayeur A."/>
            <person name="Murphy C."/>
            <person name="Neiman D."/>
            <person name="Pearson M."/>
            <person name="Priest M."/>
            <person name="Roberts A."/>
            <person name="Saif S."/>
            <person name="Shea T."/>
            <person name="Sisk P."/>
            <person name="Stolte C."/>
            <person name="Sykes S."/>
            <person name="Wortman J."/>
            <person name="Nusbaum C."/>
            <person name="Birren B."/>
        </authorList>
    </citation>
    <scope>NUCLEOTIDE SEQUENCE [LARGE SCALE GENOMIC DNA]</scope>
    <source>
        <strain evidence="2 3">F0438</strain>
    </source>
</reference>
<comment type="caution">
    <text evidence="2">The sequence shown here is derived from an EMBL/GenBank/DDBJ whole genome shotgun (WGS) entry which is preliminary data.</text>
</comment>
<dbReference type="InterPro" id="IPR035985">
    <property type="entry name" value="Ubiquitin-activating_enz"/>
</dbReference>
<dbReference type="EMBL" id="AGWK01000039">
    <property type="protein sequence ID" value="EHO68832.1"/>
    <property type="molecule type" value="Genomic_DNA"/>
</dbReference>
<dbReference type="STRING" id="883158.HMPREF9140_01434"/>
<dbReference type="PATRIC" id="fig|883158.3.peg.1428"/>
<accession>H1Q3E6</accession>
<dbReference type="HOGENOM" id="CLU_013325_4_1_10"/>
<sequence length="249" mass="27446">MTSPFSRTQLLLGYPALQTLAESRVAVFGVGGVGGYAVEVLARSGVGAIDIIDDDRVCITNINRQLIATTSTVGKPKVDVAEARINDINPLCIVRKHQTFYLPEQANRFDFTTYDYVIDCIDTVKAKLDLIQRCHELDVPLISCMGAGHKLDATQFCVTNLFKTINDPLAKVLRKKLRKTGIKYVKVVYSPEEPLESIHQPGVQTEDVPASNAWVPATAGLIVGGEVVKDIIRRAGTMRIQPEEKHEQE</sequence>
<proteinExistence type="predicted"/>
<keyword evidence="3" id="KW-1185">Reference proteome</keyword>
<feature type="domain" description="THIF-type NAD/FAD binding fold" evidence="1">
    <location>
        <begin position="11"/>
        <end position="157"/>
    </location>
</feature>
<dbReference type="RefSeq" id="WP_006952910.1">
    <property type="nucleotide sequence ID" value="NZ_JH594522.1"/>
</dbReference>
<dbReference type="PANTHER" id="PTHR43267:SF1">
    <property type="entry name" value="TRNA THREONYLCARBAMOYLADENOSINE DEHYDRATASE"/>
    <property type="match status" value="1"/>
</dbReference>